<proteinExistence type="predicted"/>
<sequence>MAGVGNIGKGNWADPTGLIQKSGASKFLDPLGLTKTAKQGESAADVAARMEMERQERIREAQGRINQVFDNPRRARDIADFVSATRSKLMEDLNRQNTDAARELKFSLARGGLSGGSVNVDQNRRLTDEFNRGLINVEGRAQGAGAQLEAADQDSRARLIQLATSGLDATTAASQAAAGLRSNFENARSQAFGEQLGDQFATIGGFVKNRREEAARRQANRDANFNLYGGGAAYGG</sequence>
<name>A0A2W6HZ10_STEMA</name>
<gene>
    <name evidence="1" type="ORF">A7X83_15610</name>
</gene>
<dbReference type="RefSeq" id="WP_111113497.1">
    <property type="nucleotide sequence ID" value="NZ_LXXM01000217.1"/>
</dbReference>
<dbReference type="AlphaFoldDB" id="A0A2W6HZ10"/>
<dbReference type="EMBL" id="LXXM01000217">
    <property type="protein sequence ID" value="PZS88144.1"/>
    <property type="molecule type" value="Genomic_DNA"/>
</dbReference>
<dbReference type="Proteomes" id="UP000249614">
    <property type="component" value="Unassembled WGS sequence"/>
</dbReference>
<organism evidence="1 2">
    <name type="scientific">Stenotrophomonas maltophilia</name>
    <name type="common">Pseudomonas maltophilia</name>
    <name type="synonym">Xanthomonas maltophilia</name>
    <dbReference type="NCBI Taxonomy" id="40324"/>
    <lineage>
        <taxon>Bacteria</taxon>
        <taxon>Pseudomonadati</taxon>
        <taxon>Pseudomonadota</taxon>
        <taxon>Gammaproteobacteria</taxon>
        <taxon>Lysobacterales</taxon>
        <taxon>Lysobacteraceae</taxon>
        <taxon>Stenotrophomonas</taxon>
        <taxon>Stenotrophomonas maltophilia group</taxon>
    </lineage>
</organism>
<comment type="caution">
    <text evidence="1">The sequence shown here is derived from an EMBL/GenBank/DDBJ whole genome shotgun (WGS) entry which is preliminary data.</text>
</comment>
<protein>
    <submittedName>
        <fullName evidence="1">Uncharacterized protein</fullName>
    </submittedName>
</protein>
<evidence type="ECO:0000313" key="2">
    <source>
        <dbReference type="Proteomes" id="UP000249614"/>
    </source>
</evidence>
<evidence type="ECO:0000313" key="1">
    <source>
        <dbReference type="EMBL" id="PZS88144.1"/>
    </source>
</evidence>
<accession>A0A2W6HZ10</accession>
<reference evidence="1 2" key="1">
    <citation type="submission" date="2016-05" db="EMBL/GenBank/DDBJ databases">
        <authorList>
            <person name="Lavstsen T."/>
            <person name="Jespersen J.S."/>
        </authorList>
    </citation>
    <scope>NUCLEOTIDE SEQUENCE [LARGE SCALE GENOMIC DNA]</scope>
    <source>
        <strain evidence="1 2">SM-5815</strain>
    </source>
</reference>